<keyword evidence="2" id="KW-1185">Reference proteome</keyword>
<organism evidence="1 2">
    <name type="scientific">Psychrobacter nivimaris</name>
    <dbReference type="NCBI Taxonomy" id="281738"/>
    <lineage>
        <taxon>Bacteria</taxon>
        <taxon>Pseudomonadati</taxon>
        <taxon>Pseudomonadota</taxon>
        <taxon>Gammaproteobacteria</taxon>
        <taxon>Moraxellales</taxon>
        <taxon>Moraxellaceae</taxon>
        <taxon>Psychrobacter</taxon>
    </lineage>
</organism>
<dbReference type="RefSeq" id="WP_160021329.1">
    <property type="nucleotide sequence ID" value="NZ_VZIZ01000007.1"/>
</dbReference>
<dbReference type="SUPFAM" id="SSF51294">
    <property type="entry name" value="Hedgehog/intein (Hint) domain"/>
    <property type="match status" value="1"/>
</dbReference>
<proteinExistence type="predicted"/>
<dbReference type="Proteomes" id="UP000471465">
    <property type="component" value="Unassembled WGS sequence"/>
</dbReference>
<name>A0A6N7BZ64_9GAMM</name>
<evidence type="ECO:0000313" key="2">
    <source>
        <dbReference type="Proteomes" id="UP000471465"/>
    </source>
</evidence>
<comment type="caution">
    <text evidence="1">The sequence shown here is derived from an EMBL/GenBank/DDBJ whole genome shotgun (WGS) entry which is preliminary data.</text>
</comment>
<sequence>MNNKGFVAGTLVHTDKGLVPIQDIKVGDLILSKPVLSKPESGIGDIEYKPVISTFTSPKKERIFKVEYFNETVAKQGKKGRNYILCTSNHPFWVTRQPEDTKGEWLSAEHLPAGYLTSAHVDTIALDDYSFIPVRTLPNFPEGTAYTQSIEEHDLWETDGLVQFVRFTDDGYEFVSLANTEEAFKEEIKTVNMQTSDAKLLINEKAPFIIDPDLYKTLNTRLDQDMGGLYTHSSESFIEFANSPLVHEGKIVRENKIINLGRHKIVLNNIERYGNATGLLEGSIHEQMRRYNDVCPNPYEDYVYNIEVADHHTYFVGHDVVWVLDAKEPAN</sequence>
<dbReference type="EMBL" id="VZIZ01000007">
    <property type="protein sequence ID" value="KAF0569688.1"/>
    <property type="molecule type" value="Genomic_DNA"/>
</dbReference>
<reference evidence="1 2" key="1">
    <citation type="submission" date="2019-09" db="EMBL/GenBank/DDBJ databases">
        <title>Draft genome sequence of Psychrobacter nivimaris LAMA 639, in search for biotechnological relevant genes.</title>
        <authorList>
            <person name="Lima A.O.S."/>
            <person name="Staloch B.E.K."/>
            <person name="Freitas R.C."/>
            <person name="Niero H."/>
            <person name="Silva M.A.C."/>
        </authorList>
    </citation>
    <scope>NUCLEOTIDE SEQUENCE [LARGE SCALE GENOMIC DNA]</scope>
    <source>
        <strain evidence="1 2">LAMA 639</strain>
    </source>
</reference>
<dbReference type="Gene3D" id="2.170.16.10">
    <property type="entry name" value="Hedgehog/Intein (Hint) domain"/>
    <property type="match status" value="1"/>
</dbReference>
<protein>
    <submittedName>
        <fullName evidence="1">Transcription-repair coupling factor</fullName>
    </submittedName>
</protein>
<gene>
    <name evidence="1" type="ORF">FQV37_2715</name>
</gene>
<dbReference type="AlphaFoldDB" id="A0A6N7BZ64"/>
<accession>A0A6N7BZ64</accession>
<evidence type="ECO:0000313" key="1">
    <source>
        <dbReference type="EMBL" id="KAF0569688.1"/>
    </source>
</evidence>
<dbReference type="InterPro" id="IPR036844">
    <property type="entry name" value="Hint_dom_sf"/>
</dbReference>